<comment type="caution">
    <text evidence="2">The sequence shown here is derived from an EMBL/GenBank/DDBJ whole genome shotgun (WGS) entry which is preliminary data.</text>
</comment>
<reference evidence="2 3" key="1">
    <citation type="submission" date="2018-02" db="EMBL/GenBank/DDBJ databases">
        <title>Genome sequencing of Solimonas sp. HR-BB.</title>
        <authorList>
            <person name="Lee Y."/>
            <person name="Jeon C.O."/>
        </authorList>
    </citation>
    <scope>NUCLEOTIDE SEQUENCE [LARGE SCALE GENOMIC DNA]</scope>
    <source>
        <strain evidence="2 3">HR-BB</strain>
    </source>
</reference>
<gene>
    <name evidence="2" type="ORF">C3942_11685</name>
</gene>
<name>A0A2S5TEY3_9GAMM</name>
<accession>A0A2S5TEY3</accession>
<dbReference type="EMBL" id="PSNW01000006">
    <property type="protein sequence ID" value="PPE73467.1"/>
    <property type="molecule type" value="Genomic_DNA"/>
</dbReference>
<organism evidence="2 3">
    <name type="scientific">Solimonas fluminis</name>
    <dbReference type="NCBI Taxonomy" id="2086571"/>
    <lineage>
        <taxon>Bacteria</taxon>
        <taxon>Pseudomonadati</taxon>
        <taxon>Pseudomonadota</taxon>
        <taxon>Gammaproteobacteria</taxon>
        <taxon>Nevskiales</taxon>
        <taxon>Nevskiaceae</taxon>
        <taxon>Solimonas</taxon>
    </lineage>
</organism>
<protein>
    <recommendedName>
        <fullName evidence="4">Outer membrane lipoprotein-sorting protein</fullName>
    </recommendedName>
</protein>
<keyword evidence="1" id="KW-0732">Signal</keyword>
<evidence type="ECO:0000256" key="1">
    <source>
        <dbReference type="SAM" id="SignalP"/>
    </source>
</evidence>
<feature type="chain" id="PRO_5015751912" description="Outer membrane lipoprotein-sorting protein" evidence="1">
    <location>
        <begin position="22"/>
        <end position="239"/>
    </location>
</feature>
<keyword evidence="3" id="KW-1185">Reference proteome</keyword>
<dbReference type="OrthoDB" id="198130at2"/>
<evidence type="ECO:0000313" key="2">
    <source>
        <dbReference type="EMBL" id="PPE73467.1"/>
    </source>
</evidence>
<dbReference type="AlphaFoldDB" id="A0A2S5TEY3"/>
<dbReference type="Proteomes" id="UP000238220">
    <property type="component" value="Unassembled WGS sequence"/>
</dbReference>
<proteinExistence type="predicted"/>
<sequence length="239" mass="26588">MNALLRSCTLALLLLATAAGAAPPANADEVLDRYIEALGGHEKLGRIQSRVMESKISLGWLSLGLTSRILHPNRFEEQASILGQGGGSGYDGKTGWTRRGSKVTVVQGKELTRMLRGHSLDWYRHFAQWYPTRRLLPDTQVDGVKLHVVEMISDIGDRQVWRFDADTGLLRQMEGSQQEDPKKPPVTVISNVGDYREVDGILLAFRVTGTEGSRKFSLTVESVQHNLPQEPIRFPGEKK</sequence>
<evidence type="ECO:0000313" key="3">
    <source>
        <dbReference type="Proteomes" id="UP000238220"/>
    </source>
</evidence>
<evidence type="ECO:0008006" key="4">
    <source>
        <dbReference type="Google" id="ProtNLM"/>
    </source>
</evidence>
<dbReference type="RefSeq" id="WP_104230529.1">
    <property type="nucleotide sequence ID" value="NZ_PSNW01000006.1"/>
</dbReference>
<feature type="signal peptide" evidence="1">
    <location>
        <begin position="1"/>
        <end position="21"/>
    </location>
</feature>